<keyword evidence="3" id="KW-0288">FMN</keyword>
<evidence type="ECO:0000256" key="2">
    <source>
        <dbReference type="ARBA" id="ARBA00022630"/>
    </source>
</evidence>
<keyword evidence="4" id="KW-0560">Oxidoreductase</keyword>
<dbReference type="EMBL" id="JAOTJC010000006">
    <property type="protein sequence ID" value="MCU7553970.1"/>
    <property type="molecule type" value="Genomic_DNA"/>
</dbReference>
<feature type="domain" description="Pyridoxamine 5'-phosphate oxidase Alr4036 family FMN-binding" evidence="5">
    <location>
        <begin position="2"/>
        <end position="92"/>
    </location>
</feature>
<protein>
    <submittedName>
        <fullName evidence="6">Pyridoxamine 5'-phosphate oxidase family protein</fullName>
    </submittedName>
</protein>
<keyword evidence="2" id="KW-0285">Flavoprotein</keyword>
<dbReference type="Gene3D" id="2.30.110.10">
    <property type="entry name" value="Electron Transport, Fmn-binding Protein, Chain A"/>
    <property type="match status" value="1"/>
</dbReference>
<comment type="caution">
    <text evidence="6">The sequence shown here is derived from an EMBL/GenBank/DDBJ whole genome shotgun (WGS) entry which is preliminary data.</text>
</comment>
<evidence type="ECO:0000256" key="3">
    <source>
        <dbReference type="ARBA" id="ARBA00022643"/>
    </source>
</evidence>
<dbReference type="PANTHER" id="PTHR10851">
    <property type="entry name" value="PYRIDOXINE-5-PHOSPHATE OXIDASE"/>
    <property type="match status" value="1"/>
</dbReference>
<dbReference type="InterPro" id="IPR024624">
    <property type="entry name" value="Pyridox_Oxase_Alr4036_FMN-bd"/>
</dbReference>
<evidence type="ECO:0000313" key="6">
    <source>
        <dbReference type="EMBL" id="MCU7553970.1"/>
    </source>
</evidence>
<keyword evidence="7" id="KW-1185">Reference proteome</keyword>
<name>A0ABT2VKZ0_9ALTE</name>
<dbReference type="InterPro" id="IPR000659">
    <property type="entry name" value="Pyridox_Oxase"/>
</dbReference>
<comment type="cofactor">
    <cofactor evidence="1">
        <name>FMN</name>
        <dbReference type="ChEBI" id="CHEBI:58210"/>
    </cofactor>
</comment>
<evidence type="ECO:0000256" key="1">
    <source>
        <dbReference type="ARBA" id="ARBA00001917"/>
    </source>
</evidence>
<dbReference type="SUPFAM" id="SSF50475">
    <property type="entry name" value="FMN-binding split barrel"/>
    <property type="match status" value="1"/>
</dbReference>
<dbReference type="Proteomes" id="UP001209257">
    <property type="component" value="Unassembled WGS sequence"/>
</dbReference>
<gene>
    <name evidence="6" type="ORF">OCL06_05100</name>
</gene>
<reference evidence="7" key="1">
    <citation type="submission" date="2023-07" db="EMBL/GenBank/DDBJ databases">
        <title>Study on multiphase classification of strain Alteromonas salexigens isolated from the Yellow Sea.</title>
        <authorList>
            <person name="Sun L."/>
        </authorList>
    </citation>
    <scope>NUCLEOTIDE SEQUENCE [LARGE SCALE GENOMIC DNA]</scope>
    <source>
        <strain evidence="7">ASW11-19</strain>
    </source>
</reference>
<evidence type="ECO:0000313" key="7">
    <source>
        <dbReference type="Proteomes" id="UP001209257"/>
    </source>
</evidence>
<dbReference type="RefSeq" id="WP_262992664.1">
    <property type="nucleotide sequence ID" value="NZ_JAOTJC010000006.1"/>
</dbReference>
<evidence type="ECO:0000259" key="5">
    <source>
        <dbReference type="Pfam" id="PF12766"/>
    </source>
</evidence>
<dbReference type="InterPro" id="IPR012349">
    <property type="entry name" value="Split_barrel_FMN-bd"/>
</dbReference>
<dbReference type="PANTHER" id="PTHR10851:SF3">
    <property type="entry name" value="PYRIDOXINE_PYRIDOXAMINE 5'-PHOSPHATE OXIDASE 2"/>
    <property type="match status" value="1"/>
</dbReference>
<sequence length="185" mass="21285">MPLWRQQLTKSLHQTRSTPESRYFQLATCDSEGRPQCRTVVFRGISDQHELQVISDTRSGKWDDLQGNGFAQVCWYFAKTREQYRLDVTATCLKVADNPSLLAQYWQKLSDAGKKQFLWGTPNTPRDTNQPLLAESDFDDVPEHFCLLALKVTAVDYLSLRGNPQYRERHYTDSAGDWVAKPVIP</sequence>
<organism evidence="6 7">
    <name type="scientific">Alteromonas salexigens</name>
    <dbReference type="NCBI Taxonomy" id="2982530"/>
    <lineage>
        <taxon>Bacteria</taxon>
        <taxon>Pseudomonadati</taxon>
        <taxon>Pseudomonadota</taxon>
        <taxon>Gammaproteobacteria</taxon>
        <taxon>Alteromonadales</taxon>
        <taxon>Alteromonadaceae</taxon>
        <taxon>Alteromonas/Salinimonas group</taxon>
        <taxon>Alteromonas</taxon>
    </lineage>
</organism>
<proteinExistence type="predicted"/>
<dbReference type="Pfam" id="PF12766">
    <property type="entry name" value="Pyridox_oxase_2"/>
    <property type="match status" value="1"/>
</dbReference>
<accession>A0ABT2VKZ0</accession>
<evidence type="ECO:0000256" key="4">
    <source>
        <dbReference type="ARBA" id="ARBA00023002"/>
    </source>
</evidence>